<protein>
    <submittedName>
        <fullName evidence="3">DnaJ family protein</fullName>
    </submittedName>
</protein>
<dbReference type="Gene3D" id="1.10.287.110">
    <property type="entry name" value="DnaJ domain"/>
    <property type="match status" value="1"/>
</dbReference>
<accession>K1XI99</accession>
<feature type="domain" description="J" evidence="2">
    <location>
        <begin position="8"/>
        <end position="73"/>
    </location>
</feature>
<evidence type="ECO:0000256" key="1">
    <source>
        <dbReference type="SAM" id="MobiDB-lite"/>
    </source>
</evidence>
<gene>
    <name evidence="3" type="ORF">MBM_01150</name>
</gene>
<dbReference type="AlphaFoldDB" id="K1XI99"/>
<name>K1XI99_MARBU</name>
<sequence>MPLRPTFDLYEALEIDATATKGEIISSYRRLARDHHPDKNPDNAEATANMQKINAAYEILKNQELRANYDRQTPNTRFSFNSDQYQSGDEYDDWENYSYEQEERGDYFDGFGFEGFPFGEHEFGFGGRSARNLRDDARAELIKKIKEMEEAMKRAEELRVQARDQRIKREAEVKAQAEQKEQKQKLAAEEKEKRLRKEKSGQEAIWKAKKATTPSLQRKSCLHSEFWPRQQMKSKFQCMGCLRKRGPVGFKCPYCSSLQCQSCLDDFRVKRAARCAAP</sequence>
<dbReference type="CDD" id="cd06257">
    <property type="entry name" value="DnaJ"/>
    <property type="match status" value="1"/>
</dbReference>
<dbReference type="eggNOG" id="KOG0713">
    <property type="taxonomic scope" value="Eukaryota"/>
</dbReference>
<dbReference type="InterPro" id="IPR050817">
    <property type="entry name" value="DjlA_DnaK_co-chaperone"/>
</dbReference>
<evidence type="ECO:0000259" key="2">
    <source>
        <dbReference type="PROSITE" id="PS50076"/>
    </source>
</evidence>
<dbReference type="SMART" id="SM00271">
    <property type="entry name" value="DnaJ"/>
    <property type="match status" value="1"/>
</dbReference>
<reference evidence="3 4" key="1">
    <citation type="journal article" date="2012" name="BMC Genomics">
        <title>Sequencing the genome of Marssonina brunnea reveals fungus-poplar co-evolution.</title>
        <authorList>
            <person name="Zhu S."/>
            <person name="Cao Y.-Z."/>
            <person name="Jiang C."/>
            <person name="Tan B.-Y."/>
            <person name="Wang Z."/>
            <person name="Feng S."/>
            <person name="Zhang L."/>
            <person name="Su X.-H."/>
            <person name="Brejova B."/>
            <person name="Vinar T."/>
            <person name="Xu M."/>
            <person name="Wang M.-X."/>
            <person name="Zhang S.-G."/>
            <person name="Huang M.-R."/>
            <person name="Wu R."/>
            <person name="Zhou Y."/>
        </authorList>
    </citation>
    <scope>NUCLEOTIDE SEQUENCE [LARGE SCALE GENOMIC DNA]</scope>
    <source>
        <strain evidence="3 4">MB_m1</strain>
    </source>
</reference>
<dbReference type="Pfam" id="PF00226">
    <property type="entry name" value="DnaJ"/>
    <property type="match status" value="1"/>
</dbReference>
<dbReference type="STRING" id="1072389.K1XI99"/>
<dbReference type="OrthoDB" id="10250354at2759"/>
<dbReference type="PANTHER" id="PTHR24074">
    <property type="entry name" value="CO-CHAPERONE PROTEIN DJLA"/>
    <property type="match status" value="1"/>
</dbReference>
<keyword evidence="4" id="KW-1185">Reference proteome</keyword>
<dbReference type="InParanoid" id="K1XI99"/>
<dbReference type="Proteomes" id="UP000006753">
    <property type="component" value="Unassembled WGS sequence"/>
</dbReference>
<organism evidence="3 4">
    <name type="scientific">Marssonina brunnea f. sp. multigermtubi (strain MB_m1)</name>
    <name type="common">Marssonina leaf spot fungus</name>
    <dbReference type="NCBI Taxonomy" id="1072389"/>
    <lineage>
        <taxon>Eukaryota</taxon>
        <taxon>Fungi</taxon>
        <taxon>Dikarya</taxon>
        <taxon>Ascomycota</taxon>
        <taxon>Pezizomycotina</taxon>
        <taxon>Leotiomycetes</taxon>
        <taxon>Helotiales</taxon>
        <taxon>Drepanopezizaceae</taxon>
        <taxon>Drepanopeziza</taxon>
    </lineage>
</organism>
<dbReference type="PRINTS" id="PR00625">
    <property type="entry name" value="JDOMAIN"/>
</dbReference>
<dbReference type="EMBL" id="JH921429">
    <property type="protein sequence ID" value="EKD20468.1"/>
    <property type="molecule type" value="Genomic_DNA"/>
</dbReference>
<feature type="compositionally biased region" description="Basic and acidic residues" evidence="1">
    <location>
        <begin position="171"/>
        <end position="201"/>
    </location>
</feature>
<dbReference type="PROSITE" id="PS50076">
    <property type="entry name" value="DNAJ_2"/>
    <property type="match status" value="1"/>
</dbReference>
<dbReference type="SUPFAM" id="SSF46565">
    <property type="entry name" value="Chaperone J-domain"/>
    <property type="match status" value="1"/>
</dbReference>
<dbReference type="GeneID" id="18757085"/>
<feature type="region of interest" description="Disordered" evidence="1">
    <location>
        <begin position="171"/>
        <end position="204"/>
    </location>
</feature>
<dbReference type="OMA" id="CGQKRGM"/>
<dbReference type="InterPro" id="IPR001623">
    <property type="entry name" value="DnaJ_domain"/>
</dbReference>
<dbReference type="InterPro" id="IPR036869">
    <property type="entry name" value="J_dom_sf"/>
</dbReference>
<dbReference type="RefSeq" id="XP_007289039.1">
    <property type="nucleotide sequence ID" value="XM_007288977.1"/>
</dbReference>
<dbReference type="KEGG" id="mbe:MBM_01150"/>
<evidence type="ECO:0000313" key="4">
    <source>
        <dbReference type="Proteomes" id="UP000006753"/>
    </source>
</evidence>
<proteinExistence type="predicted"/>
<evidence type="ECO:0000313" key="3">
    <source>
        <dbReference type="EMBL" id="EKD20468.1"/>
    </source>
</evidence>
<dbReference type="HOGENOM" id="CLU_087353_0_0_1"/>